<dbReference type="PROSITE" id="PS50033">
    <property type="entry name" value="UBX"/>
    <property type="match status" value="1"/>
</dbReference>
<dbReference type="GO" id="GO:0036435">
    <property type="term" value="F:K48-linked polyubiquitin modification-dependent protein binding"/>
    <property type="evidence" value="ECO:0007669"/>
    <property type="project" value="TreeGrafter"/>
</dbReference>
<dbReference type="Proteomes" id="UP000276776">
    <property type="component" value="Unassembled WGS sequence"/>
</dbReference>
<dbReference type="EMBL" id="UYYF01004538">
    <property type="protein sequence ID" value="VDN05198.1"/>
    <property type="molecule type" value="Genomic_DNA"/>
</dbReference>
<dbReference type="AlphaFoldDB" id="A0A0N5D443"/>
<evidence type="ECO:0000313" key="5">
    <source>
        <dbReference type="EMBL" id="VDN05198.1"/>
    </source>
</evidence>
<comment type="subcellular location">
    <subcellularLocation>
        <location evidence="1">Cytoplasm</location>
    </subcellularLocation>
</comment>
<keyword evidence="2" id="KW-0963">Cytoplasm</keyword>
<dbReference type="GO" id="GO:1903094">
    <property type="term" value="P:negative regulation of protein K48-linked deubiquitination"/>
    <property type="evidence" value="ECO:0007669"/>
    <property type="project" value="TreeGrafter"/>
</dbReference>
<dbReference type="InterPro" id="IPR029071">
    <property type="entry name" value="Ubiquitin-like_domsf"/>
</dbReference>
<dbReference type="GO" id="GO:0032435">
    <property type="term" value="P:negative regulation of proteasomal ubiquitin-dependent protein catabolic process"/>
    <property type="evidence" value="ECO:0007669"/>
    <property type="project" value="TreeGrafter"/>
</dbReference>
<feature type="region of interest" description="Disordered" evidence="3">
    <location>
        <begin position="72"/>
        <end position="101"/>
    </location>
</feature>
<dbReference type="Gene3D" id="3.10.20.90">
    <property type="entry name" value="Phosphatidylinositol 3-kinase Catalytic Subunit, Chain A, domain 1"/>
    <property type="match status" value="1"/>
</dbReference>
<feature type="compositionally biased region" description="Low complexity" evidence="3">
    <location>
        <begin position="147"/>
        <end position="157"/>
    </location>
</feature>
<name>A0A0N5D443_THECL</name>
<protein>
    <submittedName>
        <fullName evidence="7">UBX domain-containing protein</fullName>
    </submittedName>
</protein>
<reference evidence="5 6" key="2">
    <citation type="submission" date="2018-11" db="EMBL/GenBank/DDBJ databases">
        <authorList>
            <consortium name="Pathogen Informatics"/>
        </authorList>
    </citation>
    <scope>NUCLEOTIDE SEQUENCE [LARGE SCALE GENOMIC DNA]</scope>
</reference>
<accession>A0A0N5D443</accession>
<dbReference type="GO" id="GO:0005634">
    <property type="term" value="C:nucleus"/>
    <property type="evidence" value="ECO:0007669"/>
    <property type="project" value="TreeGrafter"/>
</dbReference>
<proteinExistence type="predicted"/>
<gene>
    <name evidence="5" type="ORF">TCLT_LOCUS7714</name>
</gene>
<feature type="domain" description="UBX" evidence="4">
    <location>
        <begin position="161"/>
        <end position="242"/>
    </location>
</feature>
<dbReference type="InterPro" id="IPR001012">
    <property type="entry name" value="UBX_dom"/>
</dbReference>
<dbReference type="WBParaSite" id="TCLT_0000772501-mRNA-1">
    <property type="protein sequence ID" value="TCLT_0000772501-mRNA-1"/>
    <property type="gene ID" value="TCLT_0000772501"/>
</dbReference>
<evidence type="ECO:0000313" key="6">
    <source>
        <dbReference type="Proteomes" id="UP000276776"/>
    </source>
</evidence>
<dbReference type="GO" id="GO:0005737">
    <property type="term" value="C:cytoplasm"/>
    <property type="evidence" value="ECO:0007669"/>
    <property type="project" value="UniProtKB-SubCell"/>
</dbReference>
<evidence type="ECO:0000256" key="3">
    <source>
        <dbReference type="SAM" id="MobiDB-lite"/>
    </source>
</evidence>
<evidence type="ECO:0000256" key="2">
    <source>
        <dbReference type="ARBA" id="ARBA00022490"/>
    </source>
</evidence>
<evidence type="ECO:0000259" key="4">
    <source>
        <dbReference type="PROSITE" id="PS50033"/>
    </source>
</evidence>
<reference evidence="7" key="1">
    <citation type="submission" date="2017-02" db="UniProtKB">
        <authorList>
            <consortium name="WormBaseParasite"/>
        </authorList>
    </citation>
    <scope>IDENTIFICATION</scope>
</reference>
<organism evidence="7">
    <name type="scientific">Thelazia callipaeda</name>
    <name type="common">Oriental eyeworm</name>
    <name type="synonym">Parasitic nematode</name>
    <dbReference type="NCBI Taxonomy" id="103827"/>
    <lineage>
        <taxon>Eukaryota</taxon>
        <taxon>Metazoa</taxon>
        <taxon>Ecdysozoa</taxon>
        <taxon>Nematoda</taxon>
        <taxon>Chromadorea</taxon>
        <taxon>Rhabditida</taxon>
        <taxon>Spirurina</taxon>
        <taxon>Spiruromorpha</taxon>
        <taxon>Thelazioidea</taxon>
        <taxon>Thelaziidae</taxon>
        <taxon>Thelazia</taxon>
    </lineage>
</organism>
<dbReference type="SUPFAM" id="SSF54236">
    <property type="entry name" value="Ubiquitin-like"/>
    <property type="match status" value="1"/>
</dbReference>
<dbReference type="SMART" id="SM00166">
    <property type="entry name" value="UBX"/>
    <property type="match status" value="1"/>
</dbReference>
<dbReference type="OMA" id="VQFHAER"/>
<feature type="region of interest" description="Disordered" evidence="3">
    <location>
        <begin position="142"/>
        <end position="161"/>
    </location>
</feature>
<evidence type="ECO:0000256" key="1">
    <source>
        <dbReference type="ARBA" id="ARBA00004496"/>
    </source>
</evidence>
<dbReference type="OrthoDB" id="10254930at2759"/>
<dbReference type="GO" id="GO:0031397">
    <property type="term" value="P:negative regulation of protein ubiquitination"/>
    <property type="evidence" value="ECO:0007669"/>
    <property type="project" value="TreeGrafter"/>
</dbReference>
<evidence type="ECO:0000313" key="7">
    <source>
        <dbReference type="WBParaSite" id="TCLT_0000772501-mRNA-1"/>
    </source>
</evidence>
<dbReference type="STRING" id="103827.A0A0N5D443"/>
<keyword evidence="6" id="KW-1185">Reference proteome</keyword>
<dbReference type="Pfam" id="PF00789">
    <property type="entry name" value="UBX"/>
    <property type="match status" value="1"/>
</dbReference>
<feature type="compositionally biased region" description="Basic and acidic residues" evidence="3">
    <location>
        <begin position="72"/>
        <end position="88"/>
    </location>
</feature>
<dbReference type="PANTHER" id="PTHR46340">
    <property type="entry name" value="UBX DOMAIN-CONTAINING PROTEIN 1"/>
    <property type="match status" value="1"/>
</dbReference>
<sequence length="247" mass="28956">MSMLDQLQEMGFPLDLAYVLCGKNLADDQAVMFHAMRTNHEEFSESAEVLKPLTQEEKKEKLASLQHKLKEIKVRKEEEEKKEALEKEKRRRLEGKSMAKVEQERKDLEIKKLLEQKKREKQEEAEARKRVLEQIRLDREARKAAQEQRQQPQSASPNEVRDDSFCHIQVRLFDGSVIKEKFKSDEPLSHVRLWVEMNDKNLTMKGTPFTLMTPFPRKIFTEEDMEAPIKAHGLVPTANMVVTRFVP</sequence>
<dbReference type="PANTHER" id="PTHR46340:SF1">
    <property type="entry name" value="UBX DOMAIN-CONTAINING PROTEIN 1"/>
    <property type="match status" value="1"/>
</dbReference>